<gene>
    <name evidence="1" type="ORF">NCTC11636_00855</name>
</gene>
<name>A0A448HFE3_9ACTO</name>
<proteinExistence type="predicted"/>
<accession>A0A448HFE3</accession>
<reference evidence="1 2" key="1">
    <citation type="submission" date="2018-12" db="EMBL/GenBank/DDBJ databases">
        <authorList>
            <consortium name="Pathogen Informatics"/>
        </authorList>
    </citation>
    <scope>NUCLEOTIDE SEQUENCE [LARGE SCALE GENOMIC DNA]</scope>
    <source>
        <strain evidence="1 2">NCTC11636</strain>
    </source>
</reference>
<dbReference type="EMBL" id="LR134350">
    <property type="protein sequence ID" value="VEG27075.1"/>
    <property type="molecule type" value="Genomic_DNA"/>
</dbReference>
<organism evidence="1 2">
    <name type="scientific">Actinomyces howellii</name>
    <dbReference type="NCBI Taxonomy" id="52771"/>
    <lineage>
        <taxon>Bacteria</taxon>
        <taxon>Bacillati</taxon>
        <taxon>Actinomycetota</taxon>
        <taxon>Actinomycetes</taxon>
        <taxon>Actinomycetales</taxon>
        <taxon>Actinomycetaceae</taxon>
        <taxon>Actinomyces</taxon>
    </lineage>
</organism>
<keyword evidence="2" id="KW-1185">Reference proteome</keyword>
<evidence type="ECO:0000313" key="2">
    <source>
        <dbReference type="Proteomes" id="UP000266895"/>
    </source>
</evidence>
<dbReference type="AlphaFoldDB" id="A0A448HFE3"/>
<dbReference type="Proteomes" id="UP000266895">
    <property type="component" value="Chromosome"/>
</dbReference>
<sequence>MSVRRAAARGALVTASYDLLPQTVGNWAVSYEKDHMSQANEKDTAEGAEIRGLRAQPHELRQEHEFPKNAVALLAQEQR</sequence>
<protein>
    <submittedName>
        <fullName evidence="1">Uncharacterized protein</fullName>
    </submittedName>
</protein>
<evidence type="ECO:0000313" key="1">
    <source>
        <dbReference type="EMBL" id="VEG27075.1"/>
    </source>
</evidence>
<dbReference type="KEGG" id="ahw:NCTC11636_00855"/>